<reference evidence="11 12" key="1">
    <citation type="submission" date="2019-06" db="EMBL/GenBank/DDBJ databases">
        <title>Genome analyses of bacteria isolated from kimchi.</title>
        <authorList>
            <person name="Lee S."/>
            <person name="Ahn S."/>
            <person name="Roh S."/>
        </authorList>
    </citation>
    <scope>NUCLEOTIDE SEQUENCE [LARGE SCALE GENOMIC DNA]</scope>
    <source>
        <strain evidence="11 12">CBA3616</strain>
    </source>
</reference>
<dbReference type="Pfam" id="PF00270">
    <property type="entry name" value="DEAD"/>
    <property type="match status" value="1"/>
</dbReference>
<evidence type="ECO:0000256" key="7">
    <source>
        <dbReference type="ARBA" id="ARBA00022806"/>
    </source>
</evidence>
<feature type="domain" description="HD Cas3-type" evidence="10">
    <location>
        <begin position="15"/>
        <end position="207"/>
    </location>
</feature>
<evidence type="ECO:0000256" key="3">
    <source>
        <dbReference type="ARBA" id="ARBA00022722"/>
    </source>
</evidence>
<dbReference type="GO" id="GO:0004386">
    <property type="term" value="F:helicase activity"/>
    <property type="evidence" value="ECO:0007669"/>
    <property type="project" value="UniProtKB-KW"/>
</dbReference>
<evidence type="ECO:0000256" key="8">
    <source>
        <dbReference type="ARBA" id="ARBA00022840"/>
    </source>
</evidence>
<dbReference type="InterPro" id="IPR052511">
    <property type="entry name" value="ATP-dep_Helicase"/>
</dbReference>
<keyword evidence="7" id="KW-0347">Helicase</keyword>
<dbReference type="InterPro" id="IPR014001">
    <property type="entry name" value="Helicase_ATP-bd"/>
</dbReference>
<evidence type="ECO:0000256" key="4">
    <source>
        <dbReference type="ARBA" id="ARBA00022723"/>
    </source>
</evidence>
<evidence type="ECO:0000259" key="10">
    <source>
        <dbReference type="PROSITE" id="PS51643"/>
    </source>
</evidence>
<evidence type="ECO:0000256" key="9">
    <source>
        <dbReference type="ARBA" id="ARBA00023118"/>
    </source>
</evidence>
<dbReference type="CDD" id="cd17930">
    <property type="entry name" value="DEXHc_cas3"/>
    <property type="match status" value="1"/>
</dbReference>
<keyword evidence="4" id="KW-0479">Metal-binding</keyword>
<name>A0A5B8THS9_9LACO</name>
<dbReference type="InterPro" id="IPR006474">
    <property type="entry name" value="Helicase_Cas3_CRISPR-ass_core"/>
</dbReference>
<evidence type="ECO:0000256" key="5">
    <source>
        <dbReference type="ARBA" id="ARBA00022741"/>
    </source>
</evidence>
<evidence type="ECO:0000256" key="2">
    <source>
        <dbReference type="ARBA" id="ARBA00009046"/>
    </source>
</evidence>
<dbReference type="GO" id="GO:0016887">
    <property type="term" value="F:ATP hydrolysis activity"/>
    <property type="evidence" value="ECO:0007669"/>
    <property type="project" value="TreeGrafter"/>
</dbReference>
<dbReference type="InterPro" id="IPR006483">
    <property type="entry name" value="CRISPR-assoc_Cas3_HD"/>
</dbReference>
<dbReference type="GO" id="GO:0005524">
    <property type="term" value="F:ATP binding"/>
    <property type="evidence" value="ECO:0007669"/>
    <property type="project" value="UniProtKB-KW"/>
</dbReference>
<dbReference type="GO" id="GO:0004518">
    <property type="term" value="F:nuclease activity"/>
    <property type="evidence" value="ECO:0007669"/>
    <property type="project" value="UniProtKB-KW"/>
</dbReference>
<evidence type="ECO:0000313" key="11">
    <source>
        <dbReference type="EMBL" id="QEA51979.1"/>
    </source>
</evidence>
<dbReference type="InterPro" id="IPR011545">
    <property type="entry name" value="DEAD/DEAH_box_helicase_dom"/>
</dbReference>
<dbReference type="GO" id="GO:0046872">
    <property type="term" value="F:metal ion binding"/>
    <property type="evidence" value="ECO:0007669"/>
    <property type="project" value="UniProtKB-KW"/>
</dbReference>
<evidence type="ECO:0000313" key="12">
    <source>
        <dbReference type="Proteomes" id="UP000321772"/>
    </source>
</evidence>
<dbReference type="Pfam" id="PF01966">
    <property type="entry name" value="HD"/>
    <property type="match status" value="1"/>
</dbReference>
<dbReference type="SUPFAM" id="SSF109604">
    <property type="entry name" value="HD-domain/PDEase-like"/>
    <property type="match status" value="1"/>
</dbReference>
<organism evidence="11 12">
    <name type="scientific">Loigolactobacillus coryniformis</name>
    <dbReference type="NCBI Taxonomy" id="1610"/>
    <lineage>
        <taxon>Bacteria</taxon>
        <taxon>Bacillati</taxon>
        <taxon>Bacillota</taxon>
        <taxon>Bacilli</taxon>
        <taxon>Lactobacillales</taxon>
        <taxon>Lactobacillaceae</taxon>
        <taxon>Loigolactobacillus</taxon>
    </lineage>
</organism>
<dbReference type="PROSITE" id="PS51643">
    <property type="entry name" value="HD_CAS3"/>
    <property type="match status" value="1"/>
</dbReference>
<dbReference type="SUPFAM" id="SSF52540">
    <property type="entry name" value="P-loop containing nucleoside triphosphate hydrolases"/>
    <property type="match status" value="1"/>
</dbReference>
<dbReference type="PANTHER" id="PTHR47962:SF5">
    <property type="entry name" value="ATP-DEPENDENT HELICASE LHR-RELATED"/>
    <property type="match status" value="1"/>
</dbReference>
<protein>
    <submittedName>
        <fullName evidence="11">CRISPR-associated helicase Cas3</fullName>
    </submittedName>
</protein>
<dbReference type="Pfam" id="PF22590">
    <property type="entry name" value="Cas3-like_C_2"/>
    <property type="match status" value="1"/>
</dbReference>
<comment type="similarity">
    <text evidence="1">In the N-terminal section; belongs to the CRISPR-associated nuclease Cas3-HD family.</text>
</comment>
<dbReference type="GO" id="GO:0051607">
    <property type="term" value="P:defense response to virus"/>
    <property type="evidence" value="ECO:0007669"/>
    <property type="project" value="UniProtKB-KW"/>
</dbReference>
<dbReference type="InterPro" id="IPR038257">
    <property type="entry name" value="CRISPR-assoc_Cas3_HD_sf"/>
</dbReference>
<dbReference type="AlphaFoldDB" id="A0A5B8THS9"/>
<keyword evidence="8" id="KW-0067">ATP-binding</keyword>
<proteinExistence type="inferred from homology"/>
<comment type="similarity">
    <text evidence="2">In the central section; belongs to the CRISPR-associated helicase Cas3 family.</text>
</comment>
<dbReference type="SMART" id="SM00487">
    <property type="entry name" value="DEXDc"/>
    <property type="match status" value="1"/>
</dbReference>
<evidence type="ECO:0000256" key="1">
    <source>
        <dbReference type="ARBA" id="ARBA00006847"/>
    </source>
</evidence>
<dbReference type="InterPro" id="IPR027417">
    <property type="entry name" value="P-loop_NTPase"/>
</dbReference>
<dbReference type="InterPro" id="IPR054712">
    <property type="entry name" value="Cas3-like_dom"/>
</dbReference>
<dbReference type="Proteomes" id="UP000321772">
    <property type="component" value="Chromosome"/>
</dbReference>
<dbReference type="Gene3D" id="1.10.3210.30">
    <property type="match status" value="1"/>
</dbReference>
<dbReference type="PANTHER" id="PTHR47962">
    <property type="entry name" value="ATP-DEPENDENT HELICASE LHR-RELATED-RELATED"/>
    <property type="match status" value="1"/>
</dbReference>
<dbReference type="CDD" id="cd09641">
    <property type="entry name" value="Cas3''_I"/>
    <property type="match status" value="1"/>
</dbReference>
<gene>
    <name evidence="11" type="primary">cas3</name>
    <name evidence="11" type="ORF">FGL77_00630</name>
</gene>
<dbReference type="GO" id="GO:0003677">
    <property type="term" value="F:DNA binding"/>
    <property type="evidence" value="ECO:0007669"/>
    <property type="project" value="TreeGrafter"/>
</dbReference>
<accession>A0A5B8THS9</accession>
<keyword evidence="6" id="KW-0378">Hydrolase</keyword>
<keyword evidence="3" id="KW-0540">Nuclease</keyword>
<dbReference type="RefSeq" id="WP_146987703.1">
    <property type="nucleotide sequence ID" value="NZ_CP042392.1"/>
</dbReference>
<sequence>MEFIAHPGPLMDNDQRQPDQLLKDHLLDCQKIAESLGRKLNLGHMAGLAALLHDVGKYSSAFQEYIQSAKIDPNSVRRGSVDHSTAGGKLLYDMFHQSTNSPHEQMLAELVGNAIISHHSSSLRDYWDPQTTADSPFLNRVREKPVIEYAQIKSAFFTEVISPVRFKKYVQCAVQELQVLIKQLKDYSSLFLIGQFIYSCVIDADRTNTMLFEQGKAATWQADGDRTNLFAADYATVVAYLEAKNIDSPTTKINQLRAQMALECDQFADRPTGVYQLSIPTGGGKTFSSLRFALKHAAKQHKMRIIYVVPFTTVIEQNAAVTRKALGLPENDQSHVLEFHSNVVQSQTIAGDNENEEQGLELIKDTWDAPIIFTTMVQFLNTFYASGTRSIRRLHNLMNSVVIFDEVQSVPTKCISMFNEVVNFLSSVGQTTAVLCTATQPALDAVRNNLKLSENGEMIQNLPAITEAFKRVDIVDQSQGEAWSLDHLANFVQELAVNKQNILVILNTKSAVKKLYQTLAATNLSEEFKLVHLSTSMCAAHRLRLFSDITKVLKNGQRLICISSQLIEAGVDVSFECVIRSTAGLDSIAQAAGRCNRNGEKERQNVYVVKIADDDEKLTYLPEIADGQKITLRLLQDMVLDKKLYNGELLSPAALRKYFIDFFAKEAIEADYPVKHTNLKLMPLMSNQGQRGSIKRATNEDWPLMLLNSGQTIAKFFQVIDSVTQTVLVPYAAGAEFITQLNGELTTEELDSTLKAAQPYTVNLFTYQITELDKAGLLMPLYNDQILALRSEAYSEEYGVTMAGDGGIFEPPIM</sequence>
<dbReference type="EMBL" id="CP042392">
    <property type="protein sequence ID" value="QEA51979.1"/>
    <property type="molecule type" value="Genomic_DNA"/>
</dbReference>
<keyword evidence="5" id="KW-0547">Nucleotide-binding</keyword>
<keyword evidence="9" id="KW-0051">Antiviral defense</keyword>
<dbReference type="NCBIfam" id="TIGR01587">
    <property type="entry name" value="cas3_core"/>
    <property type="match status" value="1"/>
</dbReference>
<dbReference type="InterPro" id="IPR006674">
    <property type="entry name" value="HD_domain"/>
</dbReference>
<dbReference type="NCBIfam" id="TIGR01596">
    <property type="entry name" value="cas3_HD"/>
    <property type="match status" value="1"/>
</dbReference>
<evidence type="ECO:0000256" key="6">
    <source>
        <dbReference type="ARBA" id="ARBA00022801"/>
    </source>
</evidence>
<dbReference type="Gene3D" id="3.40.50.300">
    <property type="entry name" value="P-loop containing nucleotide triphosphate hydrolases"/>
    <property type="match status" value="2"/>
</dbReference>